<feature type="transmembrane region" description="Helical" evidence="1">
    <location>
        <begin position="79"/>
        <end position="98"/>
    </location>
</feature>
<dbReference type="EMBL" id="MN740468">
    <property type="protein sequence ID" value="QHU28024.1"/>
    <property type="molecule type" value="Genomic_DNA"/>
</dbReference>
<organism evidence="2">
    <name type="scientific">viral metagenome</name>
    <dbReference type="NCBI Taxonomy" id="1070528"/>
    <lineage>
        <taxon>unclassified sequences</taxon>
        <taxon>metagenomes</taxon>
        <taxon>organismal metagenomes</taxon>
    </lineage>
</organism>
<keyword evidence="1" id="KW-0472">Membrane</keyword>
<proteinExistence type="predicted"/>
<keyword evidence="1" id="KW-0812">Transmembrane</keyword>
<dbReference type="AlphaFoldDB" id="A0A6C0LEN9"/>
<sequence>MDKTFNSAKKVYRDNFLEYKLTNDPKYKIAYEGALQSMNNTLTTLKSQTHGTKDIAKKIVQEKDLIRNLPESSIIQTNLTTKYIMLGVVAIVAFGLLVV</sequence>
<evidence type="ECO:0000256" key="1">
    <source>
        <dbReference type="SAM" id="Phobius"/>
    </source>
</evidence>
<reference evidence="2" key="1">
    <citation type="journal article" date="2020" name="Nature">
        <title>Giant virus diversity and host interactions through global metagenomics.</title>
        <authorList>
            <person name="Schulz F."/>
            <person name="Roux S."/>
            <person name="Paez-Espino D."/>
            <person name="Jungbluth S."/>
            <person name="Walsh D.A."/>
            <person name="Denef V.J."/>
            <person name="McMahon K.D."/>
            <person name="Konstantinidis K.T."/>
            <person name="Eloe-Fadrosh E.A."/>
            <person name="Kyrpides N.C."/>
            <person name="Woyke T."/>
        </authorList>
    </citation>
    <scope>NUCLEOTIDE SEQUENCE</scope>
    <source>
        <strain evidence="2">GVMAG-M-3300027770-17</strain>
    </source>
</reference>
<accession>A0A6C0LEN9</accession>
<protein>
    <submittedName>
        <fullName evidence="2">Uncharacterized protein</fullName>
    </submittedName>
</protein>
<keyword evidence="1" id="KW-1133">Transmembrane helix</keyword>
<evidence type="ECO:0000313" key="2">
    <source>
        <dbReference type="EMBL" id="QHU28024.1"/>
    </source>
</evidence>
<name>A0A6C0LEN9_9ZZZZ</name>